<dbReference type="GO" id="GO:0004103">
    <property type="term" value="F:choline kinase activity"/>
    <property type="evidence" value="ECO:0007669"/>
    <property type="project" value="TreeGrafter"/>
</dbReference>
<dbReference type="PANTHER" id="PTHR22603">
    <property type="entry name" value="CHOLINE/ETHANOALAMINE KINASE"/>
    <property type="match status" value="1"/>
</dbReference>
<dbReference type="InParanoid" id="E3LSD9"/>
<evidence type="ECO:0000256" key="3">
    <source>
        <dbReference type="ARBA" id="ARBA00038211"/>
    </source>
</evidence>
<dbReference type="Gene3D" id="3.90.1200.10">
    <property type="match status" value="1"/>
</dbReference>
<dbReference type="STRING" id="31234.E3LSD9"/>
<evidence type="ECO:0000256" key="1">
    <source>
        <dbReference type="ARBA" id="ARBA00023209"/>
    </source>
</evidence>
<dbReference type="InterPro" id="IPR011009">
    <property type="entry name" value="Kinase-like_dom_sf"/>
</dbReference>
<dbReference type="GO" id="GO:0006646">
    <property type="term" value="P:phosphatidylethanolamine biosynthetic process"/>
    <property type="evidence" value="ECO:0007669"/>
    <property type="project" value="TreeGrafter"/>
</dbReference>
<evidence type="ECO:0000256" key="2">
    <source>
        <dbReference type="ARBA" id="ARBA00023264"/>
    </source>
</evidence>
<reference evidence="4" key="1">
    <citation type="submission" date="2007-07" db="EMBL/GenBank/DDBJ databases">
        <title>PCAP assembly of the Caenorhabditis remanei genome.</title>
        <authorList>
            <consortium name="The Caenorhabditis remanei Sequencing Consortium"/>
            <person name="Wilson R.K."/>
        </authorList>
    </citation>
    <scope>NUCLEOTIDE SEQUENCE [LARGE SCALE GENOMIC DNA]</scope>
    <source>
        <strain evidence="4">PB4641</strain>
    </source>
</reference>
<dbReference type="eggNOG" id="KOG2686">
    <property type="taxonomic scope" value="Eukaryota"/>
</dbReference>
<gene>
    <name evidence="4" type="ORF">CRE_25298</name>
</gene>
<evidence type="ECO:0000313" key="5">
    <source>
        <dbReference type="Proteomes" id="UP000008281"/>
    </source>
</evidence>
<dbReference type="EMBL" id="DS268414">
    <property type="protein sequence ID" value="EFP09616.1"/>
    <property type="molecule type" value="Genomic_DNA"/>
</dbReference>
<dbReference type="OrthoDB" id="5796092at2759"/>
<keyword evidence="2" id="KW-1208">Phospholipid metabolism</keyword>
<keyword evidence="1" id="KW-0444">Lipid biosynthesis</keyword>
<proteinExistence type="inferred from homology"/>
<name>E3LSD9_CAERE</name>
<dbReference type="PANTHER" id="PTHR22603:SF30">
    <property type="entry name" value="CHOLINE_ETHANOLAMINE KINASE"/>
    <property type="match status" value="1"/>
</dbReference>
<evidence type="ECO:0000313" key="4">
    <source>
        <dbReference type="EMBL" id="EFP09616.1"/>
    </source>
</evidence>
<dbReference type="AlphaFoldDB" id="E3LSD9"/>
<dbReference type="HOGENOM" id="CLU_012712_2_0_1"/>
<accession>E3LSD9</accession>
<dbReference type="Pfam" id="PF01633">
    <property type="entry name" value="Choline_kinase"/>
    <property type="match status" value="1"/>
</dbReference>
<keyword evidence="5" id="KW-1185">Reference proteome</keyword>
<dbReference type="OMA" id="HLSECAF"/>
<protein>
    <submittedName>
        <fullName evidence="4">Uncharacterized protein</fullName>
    </submittedName>
</protein>
<dbReference type="Proteomes" id="UP000008281">
    <property type="component" value="Unassembled WGS sequence"/>
</dbReference>
<dbReference type="Gene3D" id="3.30.200.20">
    <property type="entry name" value="Phosphorylase Kinase, domain 1"/>
    <property type="match status" value="1"/>
</dbReference>
<dbReference type="SUPFAM" id="SSF56112">
    <property type="entry name" value="Protein kinase-like (PK-like)"/>
    <property type="match status" value="1"/>
</dbReference>
<sequence length="403" mass="46376">MNVLTGVSKTFSVKTSRLLFAMNQDLINLFSKLAEDPSLVRKKVLEYGSDYLGGEWKTLSETDVEVVQMTGGQSNLLYLVTGNFSSETIPSCFLIRLHCQQENQVFTDTVVFSIMSERGLGPKLYGFFPGGRLEQFLPSETLDNDTVSDPEVASKIGANLPKLHAIEVPIPKKPKAIHMIREFLEECRATGKTVFELVPGSVKFEDSNIPKEVTLDQLEKEVADFEKMCSIFDKTVVFTHNDLWSANILQLNETKEIVFIDFEYSSYNWRSFDLSMHLSECAFDYRVPFPPGVHVNQIFFENHPNIQVFCESYIDSLYKMKKENPEQKYPLTENREKEVNRLMQECKFFLPLVNMLWATWSIKNLWTGKEDDVDFTVAASNRLSVFFHFKSQSENIYNELKNL</sequence>
<dbReference type="GO" id="GO:0004305">
    <property type="term" value="F:ethanolamine kinase activity"/>
    <property type="evidence" value="ECO:0007669"/>
    <property type="project" value="TreeGrafter"/>
</dbReference>
<keyword evidence="1" id="KW-0443">Lipid metabolism</keyword>
<comment type="similarity">
    <text evidence="3">Belongs to the choline/ethanolamine kinase family.</text>
</comment>
<organism evidence="5">
    <name type="scientific">Caenorhabditis remanei</name>
    <name type="common">Caenorhabditis vulgaris</name>
    <dbReference type="NCBI Taxonomy" id="31234"/>
    <lineage>
        <taxon>Eukaryota</taxon>
        <taxon>Metazoa</taxon>
        <taxon>Ecdysozoa</taxon>
        <taxon>Nematoda</taxon>
        <taxon>Chromadorea</taxon>
        <taxon>Rhabditida</taxon>
        <taxon>Rhabditina</taxon>
        <taxon>Rhabditomorpha</taxon>
        <taxon>Rhabditoidea</taxon>
        <taxon>Rhabditidae</taxon>
        <taxon>Peloderinae</taxon>
        <taxon>Caenorhabditis</taxon>
    </lineage>
</organism>
<dbReference type="GO" id="GO:0005737">
    <property type="term" value="C:cytoplasm"/>
    <property type="evidence" value="ECO:0007669"/>
    <property type="project" value="TreeGrafter"/>
</dbReference>
<keyword evidence="1" id="KW-0594">Phospholipid biosynthesis</keyword>